<evidence type="ECO:0000256" key="4">
    <source>
        <dbReference type="RuleBase" id="RU365090"/>
    </source>
</evidence>
<comment type="pathway">
    <text evidence="4">Cofactor biosynthesis; molybdopterin biosynthesis.</text>
</comment>
<comment type="similarity">
    <text evidence="2 4">Belongs to the MoeA family.</text>
</comment>
<evidence type="ECO:0000259" key="5">
    <source>
        <dbReference type="SMART" id="SM00852"/>
    </source>
</evidence>
<name>A0ABS3MDX2_9BRAD</name>
<dbReference type="Pfam" id="PF03453">
    <property type="entry name" value="MoeA_N"/>
    <property type="match status" value="1"/>
</dbReference>
<feature type="domain" description="MoaB/Mog" evidence="5">
    <location>
        <begin position="153"/>
        <end position="290"/>
    </location>
</feature>
<keyword evidence="4" id="KW-0479">Metal-binding</keyword>
<comment type="function">
    <text evidence="1 4">Catalyzes the insertion of molybdate into adenylated molybdopterin with the concomitant release of AMP.</text>
</comment>
<dbReference type="InterPro" id="IPR036425">
    <property type="entry name" value="MoaB/Mog-like_dom_sf"/>
</dbReference>
<evidence type="ECO:0000256" key="2">
    <source>
        <dbReference type="ARBA" id="ARBA00010763"/>
    </source>
</evidence>
<dbReference type="EC" id="2.10.1.1" evidence="4"/>
<dbReference type="Pfam" id="PF00994">
    <property type="entry name" value="MoCF_biosynth"/>
    <property type="match status" value="1"/>
</dbReference>
<keyword evidence="4" id="KW-0808">Transferase</keyword>
<accession>A0ABS3MDX2</accession>
<comment type="cofactor">
    <cofactor evidence="4">
        <name>Mg(2+)</name>
        <dbReference type="ChEBI" id="CHEBI:18420"/>
    </cofactor>
</comment>
<dbReference type="Gene3D" id="3.90.105.10">
    <property type="entry name" value="Molybdopterin biosynthesis moea protein, domain 2"/>
    <property type="match status" value="1"/>
</dbReference>
<dbReference type="SMART" id="SM00852">
    <property type="entry name" value="MoCF_biosynth"/>
    <property type="match status" value="1"/>
</dbReference>
<dbReference type="SUPFAM" id="SSF53218">
    <property type="entry name" value="Molybdenum cofactor biosynthesis proteins"/>
    <property type="match status" value="1"/>
</dbReference>
<dbReference type="InterPro" id="IPR005110">
    <property type="entry name" value="MoeA_linker/N"/>
</dbReference>
<evidence type="ECO:0000313" key="6">
    <source>
        <dbReference type="EMBL" id="MBO1429672.1"/>
    </source>
</evidence>
<protein>
    <recommendedName>
        <fullName evidence="4">Molybdopterin molybdenumtransferase</fullName>
        <ecNumber evidence="4">2.10.1.1</ecNumber>
    </recommendedName>
</protein>
<evidence type="ECO:0000313" key="7">
    <source>
        <dbReference type="Proteomes" id="UP000692816"/>
    </source>
</evidence>
<gene>
    <name evidence="6" type="ORF">J4P68_09525</name>
</gene>
<keyword evidence="7" id="KW-1185">Reference proteome</keyword>
<keyword evidence="4" id="KW-0501">Molybdenum cofactor biosynthesis</keyword>
<dbReference type="EMBL" id="JAGEPA010000001">
    <property type="protein sequence ID" value="MBO1429672.1"/>
    <property type="molecule type" value="Genomic_DNA"/>
</dbReference>
<keyword evidence="4" id="KW-0460">Magnesium</keyword>
<dbReference type="InterPro" id="IPR036135">
    <property type="entry name" value="MoeA_linker/N_sf"/>
</dbReference>
<dbReference type="InterPro" id="IPR036688">
    <property type="entry name" value="MoeA_C_domain_IV_sf"/>
</dbReference>
<dbReference type="Gene3D" id="2.40.340.10">
    <property type="entry name" value="MoeA, C-terminal, domain IV"/>
    <property type="match status" value="1"/>
</dbReference>
<dbReference type="Gene3D" id="2.170.190.11">
    <property type="entry name" value="Molybdopterin biosynthesis moea protein, domain 3"/>
    <property type="match status" value="1"/>
</dbReference>
<dbReference type="SUPFAM" id="SSF63882">
    <property type="entry name" value="MoeA N-terminal region -like"/>
    <property type="match status" value="1"/>
</dbReference>
<dbReference type="InterPro" id="IPR001453">
    <property type="entry name" value="MoaB/Mog_dom"/>
</dbReference>
<evidence type="ECO:0000256" key="1">
    <source>
        <dbReference type="ARBA" id="ARBA00002901"/>
    </source>
</evidence>
<comment type="catalytic activity">
    <reaction evidence="3">
        <text>adenylyl-molybdopterin + molybdate = Mo-molybdopterin + AMP + H(+)</text>
        <dbReference type="Rhea" id="RHEA:35047"/>
        <dbReference type="ChEBI" id="CHEBI:15378"/>
        <dbReference type="ChEBI" id="CHEBI:36264"/>
        <dbReference type="ChEBI" id="CHEBI:62727"/>
        <dbReference type="ChEBI" id="CHEBI:71302"/>
        <dbReference type="ChEBI" id="CHEBI:456215"/>
        <dbReference type="EC" id="2.10.1.1"/>
    </reaction>
</comment>
<dbReference type="Proteomes" id="UP000692816">
    <property type="component" value="Unassembled WGS sequence"/>
</dbReference>
<organism evidence="6 7">
    <name type="scientific">Bradyrhizobium quebecense</name>
    <dbReference type="NCBI Taxonomy" id="2748629"/>
    <lineage>
        <taxon>Bacteria</taxon>
        <taxon>Pseudomonadati</taxon>
        <taxon>Pseudomonadota</taxon>
        <taxon>Alphaproteobacteria</taxon>
        <taxon>Hyphomicrobiales</taxon>
        <taxon>Nitrobacteraceae</taxon>
        <taxon>Bradyrhizobium</taxon>
    </lineage>
</organism>
<comment type="caution">
    <text evidence="6">The sequence shown here is derived from an EMBL/GenBank/DDBJ whole genome shotgun (WGS) entry which is preliminary data.</text>
</comment>
<evidence type="ECO:0000256" key="3">
    <source>
        <dbReference type="ARBA" id="ARBA00047317"/>
    </source>
</evidence>
<dbReference type="Gene3D" id="3.40.980.10">
    <property type="entry name" value="MoaB/Mog-like domain"/>
    <property type="match status" value="1"/>
</dbReference>
<reference evidence="6" key="1">
    <citation type="journal article" date="2021" name="Int. J. Syst. Evol. Microbiol.">
        <title>Bradyrhizobium septentrionale sp. nov. (sv. septentrionale) and Bradyrhizobium quebecense sp. nov. (sv. septentrionale) associated with legumes native to Canada possess rearranged symbiosis genes and numerous insertion sequences.</title>
        <authorList>
            <person name="Bromfield E.S.P."/>
            <person name="Cloutier S."/>
        </authorList>
    </citation>
    <scope>NUCLEOTIDE SEQUENCE</scope>
    <source>
        <strain evidence="6">12S5</strain>
    </source>
</reference>
<keyword evidence="4" id="KW-0500">Molybdenum</keyword>
<dbReference type="PANTHER" id="PTHR10192:SF5">
    <property type="entry name" value="GEPHYRIN"/>
    <property type="match status" value="1"/>
</dbReference>
<sequence length="377" mass="38720">MITAQRLPASLTPLDAALAAVLRDLTPVQPIELPPADALRCIAAEMPALRAYPPHDVAVSDGWAMRANDLVGASSYAPLPLAGLPVWVAAGAAMPDGTDCVVDADAVDTSGPLPQVLAEAIPGQGVRRAGSDIAAGRAVMPAAEPLLPRDLLLARAAGLELLRVRRPRLRIVNICNGQLTAQLVADTARLAGAEIVYAEAAPDVGAIANALEADGCDLIIMIGGTGVGHTDAAVNALVTRGALVAHGIALQPGRTTAVGRIDATPVVALPGAPDQAFAAWWAIALPVLDRLSGRRPRKTLALPLERKIASGVGIAEVALLTRQQDSRQGFQHGSWAVLATGDLSLDAIARAEALLIVPGAAEGFAAATVVDAYMLRE</sequence>
<dbReference type="PANTHER" id="PTHR10192">
    <property type="entry name" value="MOLYBDOPTERIN BIOSYNTHESIS PROTEIN"/>
    <property type="match status" value="1"/>
</dbReference>
<proteinExistence type="inferred from homology"/>
<dbReference type="RefSeq" id="WP_207832076.1">
    <property type="nucleotide sequence ID" value="NZ_CP088282.1"/>
</dbReference>
<dbReference type="InterPro" id="IPR038987">
    <property type="entry name" value="MoeA-like"/>
</dbReference>